<evidence type="ECO:0000313" key="3">
    <source>
        <dbReference type="Proteomes" id="UP000886523"/>
    </source>
</evidence>
<accession>A0A9P6B0F0</accession>
<organism evidence="2 3">
    <name type="scientific">Hydnum rufescens UP504</name>
    <dbReference type="NCBI Taxonomy" id="1448309"/>
    <lineage>
        <taxon>Eukaryota</taxon>
        <taxon>Fungi</taxon>
        <taxon>Dikarya</taxon>
        <taxon>Basidiomycota</taxon>
        <taxon>Agaricomycotina</taxon>
        <taxon>Agaricomycetes</taxon>
        <taxon>Cantharellales</taxon>
        <taxon>Hydnaceae</taxon>
        <taxon>Hydnum</taxon>
    </lineage>
</organism>
<sequence length="215" mass="23747">MAFHKCGINPLDPGVFSEADFGPSQATSTIASSHLPPGFPIGWEESESSASKDTESDDEQNSNHDGPTGSPMLPPLHNHQAISSLAITPMDPAPISQHISTKLSKAELVWIACDLQDHNNEMQATIEKTCMYAAIIGQDYTQLQNQRAEEVSKAQEKEWERHNKAEKVEEACIAKAKKQYWRWVAAAVKIVNDHITQEEKAHQAKAAKEEKAHLA</sequence>
<evidence type="ECO:0000256" key="1">
    <source>
        <dbReference type="SAM" id="MobiDB-lite"/>
    </source>
</evidence>
<dbReference type="AlphaFoldDB" id="A0A9P6B0F0"/>
<reference evidence="2" key="1">
    <citation type="journal article" date="2020" name="Nat. Commun.">
        <title>Large-scale genome sequencing of mycorrhizal fungi provides insights into the early evolution of symbiotic traits.</title>
        <authorList>
            <person name="Miyauchi S."/>
            <person name="Kiss E."/>
            <person name="Kuo A."/>
            <person name="Drula E."/>
            <person name="Kohler A."/>
            <person name="Sanchez-Garcia M."/>
            <person name="Morin E."/>
            <person name="Andreopoulos B."/>
            <person name="Barry K.W."/>
            <person name="Bonito G."/>
            <person name="Buee M."/>
            <person name="Carver A."/>
            <person name="Chen C."/>
            <person name="Cichocki N."/>
            <person name="Clum A."/>
            <person name="Culley D."/>
            <person name="Crous P.W."/>
            <person name="Fauchery L."/>
            <person name="Girlanda M."/>
            <person name="Hayes R.D."/>
            <person name="Keri Z."/>
            <person name="LaButti K."/>
            <person name="Lipzen A."/>
            <person name="Lombard V."/>
            <person name="Magnuson J."/>
            <person name="Maillard F."/>
            <person name="Murat C."/>
            <person name="Nolan M."/>
            <person name="Ohm R.A."/>
            <person name="Pangilinan J."/>
            <person name="Pereira M.F."/>
            <person name="Perotto S."/>
            <person name="Peter M."/>
            <person name="Pfister S."/>
            <person name="Riley R."/>
            <person name="Sitrit Y."/>
            <person name="Stielow J.B."/>
            <person name="Szollosi G."/>
            <person name="Zifcakova L."/>
            <person name="Stursova M."/>
            <person name="Spatafora J.W."/>
            <person name="Tedersoo L."/>
            <person name="Vaario L.M."/>
            <person name="Yamada A."/>
            <person name="Yan M."/>
            <person name="Wang P."/>
            <person name="Xu J."/>
            <person name="Bruns T."/>
            <person name="Baldrian P."/>
            <person name="Vilgalys R."/>
            <person name="Dunand C."/>
            <person name="Henrissat B."/>
            <person name="Grigoriev I.V."/>
            <person name="Hibbett D."/>
            <person name="Nagy L.G."/>
            <person name="Martin F.M."/>
        </authorList>
    </citation>
    <scope>NUCLEOTIDE SEQUENCE</scope>
    <source>
        <strain evidence="2">UP504</strain>
    </source>
</reference>
<keyword evidence="3" id="KW-1185">Reference proteome</keyword>
<dbReference type="Proteomes" id="UP000886523">
    <property type="component" value="Unassembled WGS sequence"/>
</dbReference>
<dbReference type="OrthoDB" id="3064354at2759"/>
<dbReference type="EMBL" id="MU128965">
    <property type="protein sequence ID" value="KAF9514081.1"/>
    <property type="molecule type" value="Genomic_DNA"/>
</dbReference>
<evidence type="ECO:0000313" key="2">
    <source>
        <dbReference type="EMBL" id="KAF9514081.1"/>
    </source>
</evidence>
<gene>
    <name evidence="2" type="ORF">BS47DRAFT_1362025</name>
</gene>
<comment type="caution">
    <text evidence="2">The sequence shown here is derived from an EMBL/GenBank/DDBJ whole genome shotgun (WGS) entry which is preliminary data.</text>
</comment>
<protein>
    <submittedName>
        <fullName evidence="2">Uncharacterized protein</fullName>
    </submittedName>
</protein>
<feature type="region of interest" description="Disordered" evidence="1">
    <location>
        <begin position="19"/>
        <end position="77"/>
    </location>
</feature>
<name>A0A9P6B0F0_9AGAM</name>
<proteinExistence type="predicted"/>